<reference evidence="2 3" key="2">
    <citation type="submission" date="2018-06" db="EMBL/GenBank/DDBJ databases">
        <title>Sequencing of bacterial isolates from soil warming experiment in Harvard Forest, Massachusetts, USA.</title>
        <authorList>
            <person name="Deangelis K.PhD."/>
        </authorList>
    </citation>
    <scope>NUCLEOTIDE SEQUENCE [LARGE SCALE GENOMIC DNA]</scope>
    <source>
        <strain evidence="2 3">GAS496</strain>
    </source>
</reference>
<sequence length="189" mass="21394">MEQIHGYQPGTVTPTTRLVLSHKHPDDYEHVAATLDDIRRTRRPLSTRHRIITVQGATRDVVVIGERLRDNTGEVIGSQGFYIDVTPTGEARETRITEAIAEITDNRAVIEQAKGALMYVYRVDAGAAFDVLKWRSQETNIKLRDLAEQLLADIRTLKHDDSASYRAGFDRLLLTTHHRVNAEAARRHC</sequence>
<dbReference type="InterPro" id="IPR000014">
    <property type="entry name" value="PAS"/>
</dbReference>
<dbReference type="Gene3D" id="3.30.450.20">
    <property type="entry name" value="PAS domain"/>
    <property type="match status" value="1"/>
</dbReference>
<dbReference type="Pfam" id="PF08447">
    <property type="entry name" value="PAS_3"/>
    <property type="match status" value="1"/>
</dbReference>
<dbReference type="InterPro" id="IPR005561">
    <property type="entry name" value="ANTAR"/>
</dbReference>
<dbReference type="PROSITE" id="PS50921">
    <property type="entry name" value="ANTAR"/>
    <property type="match status" value="1"/>
</dbReference>
<protein>
    <submittedName>
        <fullName evidence="2">PAS domain S-box-containing protein</fullName>
    </submittedName>
</protein>
<keyword evidence="3" id="KW-1185">Reference proteome</keyword>
<dbReference type="SUPFAM" id="SSF55785">
    <property type="entry name" value="PYP-like sensor domain (PAS domain)"/>
    <property type="match status" value="1"/>
</dbReference>
<dbReference type="Gene3D" id="1.10.10.10">
    <property type="entry name" value="Winged helix-like DNA-binding domain superfamily/Winged helix DNA-binding domain"/>
    <property type="match status" value="1"/>
</dbReference>
<name>A0A318HE98_9MYCO</name>
<organism evidence="2 3">
    <name type="scientific">Mycolicibacterium moriokaense</name>
    <dbReference type="NCBI Taxonomy" id="39691"/>
    <lineage>
        <taxon>Bacteria</taxon>
        <taxon>Bacillati</taxon>
        <taxon>Actinomycetota</taxon>
        <taxon>Actinomycetes</taxon>
        <taxon>Mycobacteriales</taxon>
        <taxon>Mycobacteriaceae</taxon>
        <taxon>Mycolicibacterium</taxon>
    </lineage>
</organism>
<evidence type="ECO:0000313" key="2">
    <source>
        <dbReference type="EMBL" id="PXX07269.1"/>
    </source>
</evidence>
<dbReference type="InterPro" id="IPR013655">
    <property type="entry name" value="PAS_fold_3"/>
</dbReference>
<dbReference type="NCBIfam" id="TIGR00229">
    <property type="entry name" value="sensory_box"/>
    <property type="match status" value="1"/>
</dbReference>
<dbReference type="SMART" id="SM01012">
    <property type="entry name" value="ANTAR"/>
    <property type="match status" value="1"/>
</dbReference>
<dbReference type="Proteomes" id="UP000247781">
    <property type="component" value="Unassembled WGS sequence"/>
</dbReference>
<comment type="caution">
    <text evidence="2">The sequence shown here is derived from an EMBL/GenBank/DDBJ whole genome shotgun (WGS) entry which is preliminary data.</text>
</comment>
<reference evidence="3" key="1">
    <citation type="submission" date="2018-05" db="EMBL/GenBank/DDBJ databases">
        <authorList>
            <person name="Deangelis K."/>
            <person name="Huntemann M."/>
            <person name="Clum A."/>
            <person name="Pillay M."/>
            <person name="Palaniappan K."/>
            <person name="Varghese N."/>
            <person name="Mikhailova N."/>
            <person name="Stamatis D."/>
            <person name="Reddy T."/>
            <person name="Daum C."/>
            <person name="Shapiro N."/>
            <person name="Ivanova N."/>
            <person name="Kyrpides N."/>
            <person name="Woyke T."/>
        </authorList>
    </citation>
    <scope>NUCLEOTIDE SEQUENCE [LARGE SCALE GENOMIC DNA]</scope>
    <source>
        <strain evidence="3">GAS496</strain>
    </source>
</reference>
<dbReference type="Pfam" id="PF03861">
    <property type="entry name" value="ANTAR"/>
    <property type="match status" value="1"/>
</dbReference>
<feature type="domain" description="ANTAR" evidence="1">
    <location>
        <begin position="90"/>
        <end position="151"/>
    </location>
</feature>
<gene>
    <name evidence="2" type="ORF">C8E89_11153</name>
</gene>
<dbReference type="GO" id="GO:0003723">
    <property type="term" value="F:RNA binding"/>
    <property type="evidence" value="ECO:0007669"/>
    <property type="project" value="InterPro"/>
</dbReference>
<accession>A0A318HE98</accession>
<evidence type="ECO:0000259" key="1">
    <source>
        <dbReference type="PROSITE" id="PS50921"/>
    </source>
</evidence>
<dbReference type="EMBL" id="QJJU01000011">
    <property type="protein sequence ID" value="PXX07269.1"/>
    <property type="molecule type" value="Genomic_DNA"/>
</dbReference>
<proteinExistence type="predicted"/>
<evidence type="ECO:0000313" key="3">
    <source>
        <dbReference type="Proteomes" id="UP000247781"/>
    </source>
</evidence>
<dbReference type="InterPro" id="IPR035965">
    <property type="entry name" value="PAS-like_dom_sf"/>
</dbReference>
<dbReference type="InterPro" id="IPR036388">
    <property type="entry name" value="WH-like_DNA-bd_sf"/>
</dbReference>
<dbReference type="AlphaFoldDB" id="A0A318HE98"/>